<dbReference type="SUPFAM" id="SSF56935">
    <property type="entry name" value="Porins"/>
    <property type="match status" value="1"/>
</dbReference>
<evidence type="ECO:0000313" key="3">
    <source>
        <dbReference type="Proteomes" id="UP000602381"/>
    </source>
</evidence>
<dbReference type="EMBL" id="BMOV01000012">
    <property type="protein sequence ID" value="GGO16451.1"/>
    <property type="molecule type" value="Genomic_DNA"/>
</dbReference>
<evidence type="ECO:0000256" key="1">
    <source>
        <dbReference type="SAM" id="SignalP"/>
    </source>
</evidence>
<dbReference type="InterPro" id="IPR037066">
    <property type="entry name" value="Plug_dom_sf"/>
</dbReference>
<feature type="chain" id="PRO_5047050697" description="Plug domain-containing protein" evidence="1">
    <location>
        <begin position="33"/>
        <end position="123"/>
    </location>
</feature>
<dbReference type="RefSeq" id="WP_229773737.1">
    <property type="nucleotide sequence ID" value="NZ_BMOV01000012.1"/>
</dbReference>
<gene>
    <name evidence="2" type="ORF">GCM10007972_25530</name>
</gene>
<keyword evidence="1" id="KW-0732">Signal</keyword>
<proteinExistence type="predicted"/>
<accession>A0ABQ2LI26</accession>
<protein>
    <recommendedName>
        <fullName evidence="4">Plug domain-containing protein</fullName>
    </recommendedName>
</protein>
<reference evidence="3" key="1">
    <citation type="journal article" date="2019" name="Int. J. Syst. Evol. Microbiol.">
        <title>The Global Catalogue of Microorganisms (GCM) 10K type strain sequencing project: providing services to taxonomists for standard genome sequencing and annotation.</title>
        <authorList>
            <consortium name="The Broad Institute Genomics Platform"/>
            <consortium name="The Broad Institute Genome Sequencing Center for Infectious Disease"/>
            <person name="Wu L."/>
            <person name="Ma J."/>
        </authorList>
    </citation>
    <scope>NUCLEOTIDE SEQUENCE [LARGE SCALE GENOMIC DNA]</scope>
    <source>
        <strain evidence="3">JCM 17843</strain>
    </source>
</reference>
<dbReference type="Proteomes" id="UP000602381">
    <property type="component" value="Unassembled WGS sequence"/>
</dbReference>
<keyword evidence="3" id="KW-1185">Reference proteome</keyword>
<dbReference type="Gene3D" id="2.170.130.10">
    <property type="entry name" value="TonB-dependent receptor, plug domain"/>
    <property type="match status" value="1"/>
</dbReference>
<comment type="caution">
    <text evidence="2">The sequence shown here is derived from an EMBL/GenBank/DDBJ whole genome shotgun (WGS) entry which is preliminary data.</text>
</comment>
<organism evidence="2 3">
    <name type="scientific">Iodidimonas muriae</name>
    <dbReference type="NCBI Taxonomy" id="261467"/>
    <lineage>
        <taxon>Bacteria</taxon>
        <taxon>Pseudomonadati</taxon>
        <taxon>Pseudomonadota</taxon>
        <taxon>Alphaproteobacteria</taxon>
        <taxon>Iodidimonadales</taxon>
        <taxon>Iodidimonadaceae</taxon>
        <taxon>Iodidimonas</taxon>
    </lineage>
</organism>
<evidence type="ECO:0000313" key="2">
    <source>
        <dbReference type="EMBL" id="GGO16451.1"/>
    </source>
</evidence>
<sequence>MSFEMTSMRTKWLACASLAAIAASSVAAPAFAQSRDESGGFVLEEIIVTAQKREQSLQDVPSSVAALAGEKLDVLNSAGSDIRFLSGRIPSLTIESSFGRTFPRFYIRGLGSGPIKFGDSHLL</sequence>
<name>A0ABQ2LI26_9PROT</name>
<feature type="signal peptide" evidence="1">
    <location>
        <begin position="1"/>
        <end position="32"/>
    </location>
</feature>
<evidence type="ECO:0008006" key="4">
    <source>
        <dbReference type="Google" id="ProtNLM"/>
    </source>
</evidence>